<reference evidence="2" key="2">
    <citation type="submission" date="2023-05" db="EMBL/GenBank/DDBJ databases">
        <authorList>
            <person name="Fouks B."/>
        </authorList>
    </citation>
    <scope>NUCLEOTIDE SEQUENCE</scope>
    <source>
        <strain evidence="2">Stay&amp;Tobe</strain>
        <tissue evidence="2">Testes</tissue>
    </source>
</reference>
<evidence type="ECO:0000313" key="3">
    <source>
        <dbReference type="Proteomes" id="UP001233999"/>
    </source>
</evidence>
<feature type="non-terminal residue" evidence="2">
    <location>
        <position position="1"/>
    </location>
</feature>
<organism evidence="2 3">
    <name type="scientific">Diploptera punctata</name>
    <name type="common">Pacific beetle cockroach</name>
    <dbReference type="NCBI Taxonomy" id="6984"/>
    <lineage>
        <taxon>Eukaryota</taxon>
        <taxon>Metazoa</taxon>
        <taxon>Ecdysozoa</taxon>
        <taxon>Arthropoda</taxon>
        <taxon>Hexapoda</taxon>
        <taxon>Insecta</taxon>
        <taxon>Pterygota</taxon>
        <taxon>Neoptera</taxon>
        <taxon>Polyneoptera</taxon>
        <taxon>Dictyoptera</taxon>
        <taxon>Blattodea</taxon>
        <taxon>Blaberoidea</taxon>
        <taxon>Blaberidae</taxon>
        <taxon>Diplopterinae</taxon>
        <taxon>Diploptera</taxon>
    </lineage>
</organism>
<reference evidence="2" key="1">
    <citation type="journal article" date="2023" name="IScience">
        <title>Live-bearing cockroach genome reveals convergent evolutionary mechanisms linked to viviparity in insects and beyond.</title>
        <authorList>
            <person name="Fouks B."/>
            <person name="Harrison M.C."/>
            <person name="Mikhailova A.A."/>
            <person name="Marchal E."/>
            <person name="English S."/>
            <person name="Carruthers M."/>
            <person name="Jennings E.C."/>
            <person name="Chiamaka E.L."/>
            <person name="Frigard R.A."/>
            <person name="Pippel M."/>
            <person name="Attardo G.M."/>
            <person name="Benoit J.B."/>
            <person name="Bornberg-Bauer E."/>
            <person name="Tobe S.S."/>
        </authorList>
    </citation>
    <scope>NUCLEOTIDE SEQUENCE</scope>
    <source>
        <strain evidence="2">Stay&amp;Tobe</strain>
    </source>
</reference>
<protein>
    <submittedName>
        <fullName evidence="2">Uncharacterized protein</fullName>
    </submittedName>
</protein>
<name>A0AAD8A936_DIPPU</name>
<dbReference type="Proteomes" id="UP001233999">
    <property type="component" value="Unassembled WGS sequence"/>
</dbReference>
<keyword evidence="3" id="KW-1185">Reference proteome</keyword>
<accession>A0AAD8A936</accession>
<evidence type="ECO:0000313" key="2">
    <source>
        <dbReference type="EMBL" id="KAJ9594727.1"/>
    </source>
</evidence>
<dbReference type="AlphaFoldDB" id="A0AAD8A936"/>
<proteinExistence type="predicted"/>
<keyword evidence="1" id="KW-0812">Transmembrane</keyword>
<sequence length="110" mass="12835">LLMFLFHFGHVVCTVNLAKMILIFPPMFWSSLVPCPVGMIFPFFLLQIVDKFDKLAGSNPVRVVFFSRHKNPEHSVTLLLKPLYSNPIYTLYPQRNCTFDFSFWFLISNS</sequence>
<feature type="non-terminal residue" evidence="2">
    <location>
        <position position="110"/>
    </location>
</feature>
<feature type="transmembrane region" description="Helical" evidence="1">
    <location>
        <begin position="27"/>
        <end position="46"/>
    </location>
</feature>
<gene>
    <name evidence="2" type="ORF">L9F63_013975</name>
</gene>
<evidence type="ECO:0000256" key="1">
    <source>
        <dbReference type="SAM" id="Phobius"/>
    </source>
</evidence>
<keyword evidence="1" id="KW-0472">Membrane</keyword>
<keyword evidence="1" id="KW-1133">Transmembrane helix</keyword>
<dbReference type="EMBL" id="JASPKZ010002723">
    <property type="protein sequence ID" value="KAJ9594727.1"/>
    <property type="molecule type" value="Genomic_DNA"/>
</dbReference>
<comment type="caution">
    <text evidence="2">The sequence shown here is derived from an EMBL/GenBank/DDBJ whole genome shotgun (WGS) entry which is preliminary data.</text>
</comment>